<feature type="region of interest" description="Disordered" evidence="1">
    <location>
        <begin position="143"/>
        <end position="163"/>
    </location>
</feature>
<comment type="caution">
    <text evidence="2">The sequence shown here is derived from an EMBL/GenBank/DDBJ whole genome shotgun (WGS) entry which is preliminary data.</text>
</comment>
<protein>
    <submittedName>
        <fullName evidence="2">Uncharacterized protein</fullName>
    </submittedName>
</protein>
<evidence type="ECO:0000313" key="2">
    <source>
        <dbReference type="EMBL" id="KAG9250846.1"/>
    </source>
</evidence>
<dbReference type="GeneID" id="70293384"/>
<keyword evidence="3" id="KW-1185">Reference proteome</keyword>
<reference evidence="2" key="1">
    <citation type="journal article" date="2021" name="IMA Fungus">
        <title>Genomic characterization of three marine fungi, including Emericellopsis atlantica sp. nov. with signatures of a generalist lifestyle and marine biomass degradation.</title>
        <authorList>
            <person name="Hagestad O.C."/>
            <person name="Hou L."/>
            <person name="Andersen J.H."/>
            <person name="Hansen E.H."/>
            <person name="Altermark B."/>
            <person name="Li C."/>
            <person name="Kuhnert E."/>
            <person name="Cox R.J."/>
            <person name="Crous P.W."/>
            <person name="Spatafora J.W."/>
            <person name="Lail K."/>
            <person name="Amirebrahimi M."/>
            <person name="Lipzen A."/>
            <person name="Pangilinan J."/>
            <person name="Andreopoulos W."/>
            <person name="Hayes R.D."/>
            <person name="Ng V."/>
            <person name="Grigoriev I.V."/>
            <person name="Jackson S.A."/>
            <person name="Sutton T.D.S."/>
            <person name="Dobson A.D.W."/>
            <person name="Rama T."/>
        </authorList>
    </citation>
    <scope>NUCLEOTIDE SEQUENCE</scope>
    <source>
        <strain evidence="2">TS7</strain>
    </source>
</reference>
<name>A0A9P8CMM5_9HYPO</name>
<dbReference type="RefSeq" id="XP_046114770.1">
    <property type="nucleotide sequence ID" value="XM_046262481.1"/>
</dbReference>
<sequence length="522" mass="58303">MQAWTANHHSNKVLCNKPIDDYLRRPNGGNPVNNTLIVCGECKGVLVNELIRLLLYDNGSDTRECVTLATLQHATFPSTHIVDQLWWALGLASYPALDVLKKPWRKLIKYIGSNLRLNTQDVAAHARGRLSWQWFQERRQARRQLSPIHPRERVSSETKNPPSDAELVLQIRTKLAEVAGQLQLVHDASQAEAEERADMRRREIVSLRLKAEKGAQEPDKLPAHGMQDATVRREATHRGLKDQLAALSVLLAKASHGGLVISIASSPLSSRPRALDRMDKCLSKSVLFETGFHMVAGADSRSRSKTKQRDVSLALRAEGPIPIRRTNKRLVWIQRGDTNNADVPSLSVILGGIDLVISVSTMLAGNGPRGPFPELAYWIGGQPGVSTLNDPSYEIYRDQTDRPASIGPDQWVVFHIHLEAPARDNRPRADFLGSGPDGNTYAGTPTIRVFHGQYITEGRYDNRQQWNDWRVSGSEGLSTTARRTWSCPSEDHSYWYVGSPRVIDSDNAILASFLHQWGRDSV</sequence>
<evidence type="ECO:0000313" key="3">
    <source>
        <dbReference type="Proteomes" id="UP000887229"/>
    </source>
</evidence>
<evidence type="ECO:0000256" key="1">
    <source>
        <dbReference type="SAM" id="MobiDB-lite"/>
    </source>
</evidence>
<organism evidence="2 3">
    <name type="scientific">Emericellopsis atlantica</name>
    <dbReference type="NCBI Taxonomy" id="2614577"/>
    <lineage>
        <taxon>Eukaryota</taxon>
        <taxon>Fungi</taxon>
        <taxon>Dikarya</taxon>
        <taxon>Ascomycota</taxon>
        <taxon>Pezizomycotina</taxon>
        <taxon>Sordariomycetes</taxon>
        <taxon>Hypocreomycetidae</taxon>
        <taxon>Hypocreales</taxon>
        <taxon>Bionectriaceae</taxon>
        <taxon>Emericellopsis</taxon>
    </lineage>
</organism>
<proteinExistence type="predicted"/>
<dbReference type="AlphaFoldDB" id="A0A9P8CMM5"/>
<dbReference type="Proteomes" id="UP000887229">
    <property type="component" value="Unassembled WGS sequence"/>
</dbReference>
<accession>A0A9P8CMM5</accession>
<dbReference type="OrthoDB" id="73875at2759"/>
<dbReference type="EMBL" id="MU251273">
    <property type="protein sequence ID" value="KAG9250846.1"/>
    <property type="molecule type" value="Genomic_DNA"/>
</dbReference>
<gene>
    <name evidence="2" type="ORF">F5Z01DRAFT_639934</name>
</gene>